<dbReference type="SUPFAM" id="SSF49472">
    <property type="entry name" value="Transthyretin (synonym: prealbumin)"/>
    <property type="match status" value="1"/>
</dbReference>
<dbReference type="InterPro" id="IPR014306">
    <property type="entry name" value="Hydroxyisourate_hydrolase"/>
</dbReference>
<evidence type="ECO:0000313" key="10">
    <source>
        <dbReference type="Proteomes" id="UP001161757"/>
    </source>
</evidence>
<comment type="function">
    <text evidence="2">Catalyzes the hydrolysis of 5-hydroxyisourate (HIU) to 2-oxo-4-hydroxy-4-carboxy-5-ureidoimidazoline (OHCU).</text>
</comment>
<dbReference type="AlphaFoldDB" id="A0AAN6ISL3"/>
<dbReference type="EMBL" id="JAJGCB010000015">
    <property type="protein sequence ID" value="KAJ8989027.1"/>
    <property type="molecule type" value="Genomic_DNA"/>
</dbReference>
<organism evidence="9 10">
    <name type="scientific">Exophiala dermatitidis</name>
    <name type="common">Black yeast-like fungus</name>
    <name type="synonym">Wangiella dermatitidis</name>
    <dbReference type="NCBI Taxonomy" id="5970"/>
    <lineage>
        <taxon>Eukaryota</taxon>
        <taxon>Fungi</taxon>
        <taxon>Dikarya</taxon>
        <taxon>Ascomycota</taxon>
        <taxon>Pezizomycotina</taxon>
        <taxon>Eurotiomycetes</taxon>
        <taxon>Chaetothyriomycetidae</taxon>
        <taxon>Chaetothyriales</taxon>
        <taxon>Herpotrichiellaceae</taxon>
        <taxon>Exophiala</taxon>
    </lineage>
</organism>
<keyword evidence="5 7" id="KW-0659">Purine metabolism</keyword>
<comment type="catalytic activity">
    <reaction evidence="1 7">
        <text>5-hydroxyisourate + H2O = 5-hydroxy-2-oxo-4-ureido-2,5-dihydro-1H-imidazole-5-carboxylate + H(+)</text>
        <dbReference type="Rhea" id="RHEA:23736"/>
        <dbReference type="ChEBI" id="CHEBI:15377"/>
        <dbReference type="ChEBI" id="CHEBI:15378"/>
        <dbReference type="ChEBI" id="CHEBI:18072"/>
        <dbReference type="ChEBI" id="CHEBI:58639"/>
        <dbReference type="EC" id="3.5.2.17"/>
    </reaction>
</comment>
<dbReference type="Proteomes" id="UP001161757">
    <property type="component" value="Unassembled WGS sequence"/>
</dbReference>
<dbReference type="Pfam" id="PF00576">
    <property type="entry name" value="Transthyretin"/>
    <property type="match status" value="1"/>
</dbReference>
<dbReference type="EC" id="3.5.2.17" evidence="7"/>
<comment type="subunit">
    <text evidence="4 7">Homotetramer.</text>
</comment>
<reference evidence="9" key="1">
    <citation type="submission" date="2023-01" db="EMBL/GenBank/DDBJ databases">
        <title>Exophiala dermititidis isolated from Cystic Fibrosis Patient.</title>
        <authorList>
            <person name="Kurbessoian T."/>
            <person name="Crocker A."/>
            <person name="Murante D."/>
            <person name="Hogan D.A."/>
            <person name="Stajich J.E."/>
        </authorList>
    </citation>
    <scope>NUCLEOTIDE SEQUENCE</scope>
    <source>
        <strain evidence="9">Ex8</strain>
    </source>
</reference>
<proteinExistence type="inferred from homology"/>
<gene>
    <name evidence="9" type="ORF">HRR80_006757</name>
</gene>
<comment type="caution">
    <text evidence="9">The sequence shown here is derived from an EMBL/GenBank/DDBJ whole genome shotgun (WGS) entry which is preliminary data.</text>
</comment>
<evidence type="ECO:0000313" key="9">
    <source>
        <dbReference type="EMBL" id="KAJ8989027.1"/>
    </source>
</evidence>
<evidence type="ECO:0000256" key="6">
    <source>
        <dbReference type="ARBA" id="ARBA00022801"/>
    </source>
</evidence>
<evidence type="ECO:0000256" key="7">
    <source>
        <dbReference type="RuleBase" id="RU361270"/>
    </source>
</evidence>
<comment type="similarity">
    <text evidence="3 7">Belongs to the transthyretin family. 5-hydroxyisourate hydrolase subfamily.</text>
</comment>
<accession>A0AAN6ISL3</accession>
<evidence type="ECO:0000256" key="5">
    <source>
        <dbReference type="ARBA" id="ARBA00022631"/>
    </source>
</evidence>
<evidence type="ECO:0000256" key="2">
    <source>
        <dbReference type="ARBA" id="ARBA00002704"/>
    </source>
</evidence>
<dbReference type="GO" id="GO:0006144">
    <property type="term" value="P:purine nucleobase metabolic process"/>
    <property type="evidence" value="ECO:0007669"/>
    <property type="project" value="UniProtKB-KW"/>
</dbReference>
<dbReference type="Gene3D" id="2.60.40.180">
    <property type="entry name" value="Transthyretin/hydroxyisourate hydrolase domain"/>
    <property type="match status" value="1"/>
</dbReference>
<name>A0AAN6ISL3_EXODE</name>
<dbReference type="NCBIfam" id="TIGR02962">
    <property type="entry name" value="hdxy_isourate"/>
    <property type="match status" value="1"/>
</dbReference>
<dbReference type="PANTHER" id="PTHR10395">
    <property type="entry name" value="URICASE AND TRANSTHYRETIN-RELATED"/>
    <property type="match status" value="1"/>
</dbReference>
<evidence type="ECO:0000256" key="1">
    <source>
        <dbReference type="ARBA" id="ARBA00001043"/>
    </source>
</evidence>
<sequence>MASPITCHVLNTLSGTPAAGLKATLTLLSTSTSLPTNVSFHAVTNEDGRVKGWDSPTDTTLTELMDKFTAGERIPWSIKFDVGRWYEEKGVECFWPEVEVKFYVKKGERHYHVPVLVGPWTYTTYRGS</sequence>
<protein>
    <recommendedName>
        <fullName evidence="7">5-hydroxyisourate hydrolase</fullName>
        <shortName evidence="7">HIU hydrolase</shortName>
        <shortName evidence="7">HIUHase</shortName>
        <ecNumber evidence="7">3.5.2.17</ecNumber>
    </recommendedName>
</protein>
<dbReference type="InterPro" id="IPR036817">
    <property type="entry name" value="Transthyretin/HIU_hydrolase_sf"/>
</dbReference>
<evidence type="ECO:0000256" key="3">
    <source>
        <dbReference type="ARBA" id="ARBA00009850"/>
    </source>
</evidence>
<dbReference type="InterPro" id="IPR023416">
    <property type="entry name" value="Transthyretin/HIU_hydrolase_d"/>
</dbReference>
<evidence type="ECO:0000259" key="8">
    <source>
        <dbReference type="Pfam" id="PF00576"/>
    </source>
</evidence>
<dbReference type="PANTHER" id="PTHR10395:SF7">
    <property type="entry name" value="5-HYDROXYISOURATE HYDROLASE"/>
    <property type="match status" value="1"/>
</dbReference>
<feature type="domain" description="Transthyretin/hydroxyisourate hydrolase" evidence="8">
    <location>
        <begin position="5"/>
        <end position="127"/>
    </location>
</feature>
<keyword evidence="6 7" id="KW-0378">Hydrolase</keyword>
<dbReference type="GO" id="GO:0033971">
    <property type="term" value="F:hydroxyisourate hydrolase activity"/>
    <property type="evidence" value="ECO:0007669"/>
    <property type="project" value="UniProtKB-EC"/>
</dbReference>
<evidence type="ECO:0000256" key="4">
    <source>
        <dbReference type="ARBA" id="ARBA00011881"/>
    </source>
</evidence>